<organism evidence="1 2">
    <name type="scientific">Cetobacterium ceti</name>
    <dbReference type="NCBI Taxonomy" id="180163"/>
    <lineage>
        <taxon>Bacteria</taxon>
        <taxon>Fusobacteriati</taxon>
        <taxon>Fusobacteriota</taxon>
        <taxon>Fusobacteriia</taxon>
        <taxon>Fusobacteriales</taxon>
        <taxon>Fusobacteriaceae</taxon>
        <taxon>Cetobacterium</taxon>
    </lineage>
</organism>
<proteinExistence type="predicted"/>
<gene>
    <name evidence="1" type="ORF">SAMN02745174_02263</name>
</gene>
<dbReference type="AlphaFoldDB" id="A0A1T4QC11"/>
<evidence type="ECO:0000313" key="2">
    <source>
        <dbReference type="Proteomes" id="UP000191153"/>
    </source>
</evidence>
<reference evidence="1 2" key="1">
    <citation type="submission" date="2017-02" db="EMBL/GenBank/DDBJ databases">
        <authorList>
            <person name="Peterson S.W."/>
        </authorList>
    </citation>
    <scope>NUCLEOTIDE SEQUENCE [LARGE SCALE GENOMIC DNA]</scope>
    <source>
        <strain evidence="1 2">ATCC 700028</strain>
    </source>
</reference>
<accession>A0A1T4QC11</accession>
<sequence>MKTIELPLSKKEIQFKNEQGIIDIFIRFIDEHRKITDQKGIIERKRILNILISQLKKEELIEGETYKIKIINAKDSVDKLDVYIPVKVTKILKRKIRCAF</sequence>
<dbReference type="Proteomes" id="UP000191153">
    <property type="component" value="Unassembled WGS sequence"/>
</dbReference>
<dbReference type="RefSeq" id="WP_078694701.1">
    <property type="nucleotide sequence ID" value="NZ_FUWX01000021.1"/>
</dbReference>
<evidence type="ECO:0000313" key="1">
    <source>
        <dbReference type="EMBL" id="SKA01235.1"/>
    </source>
</evidence>
<name>A0A1T4QC11_9FUSO</name>
<dbReference type="EMBL" id="FUWX01000021">
    <property type="protein sequence ID" value="SKA01235.1"/>
    <property type="molecule type" value="Genomic_DNA"/>
</dbReference>
<keyword evidence="2" id="KW-1185">Reference proteome</keyword>
<dbReference type="STRING" id="180163.SAMN02745174_02263"/>
<protein>
    <submittedName>
        <fullName evidence="1">Uncharacterized protein</fullName>
    </submittedName>
</protein>